<organism evidence="5 6">
    <name type="scientific">Novymonas esmeraldas</name>
    <dbReference type="NCBI Taxonomy" id="1808958"/>
    <lineage>
        <taxon>Eukaryota</taxon>
        <taxon>Discoba</taxon>
        <taxon>Euglenozoa</taxon>
        <taxon>Kinetoplastea</taxon>
        <taxon>Metakinetoplastina</taxon>
        <taxon>Trypanosomatida</taxon>
        <taxon>Trypanosomatidae</taxon>
        <taxon>Novymonas</taxon>
    </lineage>
</organism>
<evidence type="ECO:0000256" key="4">
    <source>
        <dbReference type="SAM" id="MobiDB-lite"/>
    </source>
</evidence>
<dbReference type="AlphaFoldDB" id="A0AAW0EXD4"/>
<dbReference type="SUPFAM" id="SSF53335">
    <property type="entry name" value="S-adenosyl-L-methionine-dependent methyltransferases"/>
    <property type="match status" value="1"/>
</dbReference>
<reference evidence="5 6" key="1">
    <citation type="journal article" date="2021" name="MBio">
        <title>A New Model Trypanosomatid, Novymonas esmeraldas: Genomic Perception of Its 'Candidatus Pandoraea novymonadis' Endosymbiont.</title>
        <authorList>
            <person name="Zakharova A."/>
            <person name="Saura A."/>
            <person name="Butenko A."/>
            <person name="Podesvova L."/>
            <person name="Warmusova S."/>
            <person name="Kostygov A.Y."/>
            <person name="Nenarokova A."/>
            <person name="Lukes J."/>
            <person name="Opperdoes F.R."/>
            <person name="Yurchenko V."/>
        </authorList>
    </citation>
    <scope>NUCLEOTIDE SEQUENCE [LARGE SCALE GENOMIC DNA]</scope>
    <source>
        <strain evidence="5 6">E262AT.01</strain>
    </source>
</reference>
<dbReference type="GO" id="GO:0008168">
    <property type="term" value="F:methyltransferase activity"/>
    <property type="evidence" value="ECO:0007669"/>
    <property type="project" value="UniProtKB-KW"/>
</dbReference>
<dbReference type="GO" id="GO:1904262">
    <property type="term" value="P:negative regulation of TORC1 signaling"/>
    <property type="evidence" value="ECO:0007669"/>
    <property type="project" value="TreeGrafter"/>
</dbReference>
<protein>
    <submittedName>
        <fullName evidence="5">Methyltransferase BTM2</fullName>
    </submittedName>
</protein>
<proteinExistence type="predicted"/>
<comment type="caution">
    <text evidence="5">The sequence shown here is derived from an EMBL/GenBank/DDBJ whole genome shotgun (WGS) entry which is preliminary data.</text>
</comment>
<dbReference type="InterPro" id="IPR029063">
    <property type="entry name" value="SAM-dependent_MTases_sf"/>
</dbReference>
<dbReference type="PANTHER" id="PTHR21008">
    <property type="entry name" value="S-ADENOSYLMETHIONINE SENSOR UPSTREAM OF MTORC1-RELATED"/>
    <property type="match status" value="1"/>
</dbReference>
<evidence type="ECO:0000313" key="6">
    <source>
        <dbReference type="Proteomes" id="UP001430356"/>
    </source>
</evidence>
<evidence type="ECO:0000256" key="3">
    <source>
        <dbReference type="ARBA" id="ARBA00022691"/>
    </source>
</evidence>
<sequence>MSSPATPRALSGSEGCAPVLCTRTSRESSPAPPQTARPGADGDSTEHLGWAALIKEQHRHLQAAVQSSAATVTTPAAGGADASALRTQHHRHHIELEAWRSSLDGEAAAQRLSAYATAMHHLATRYWDPPTARAERDLAMNTTATATHDGLLTAPPRPGEKRRRGCCVDADDLAHEPQAGNAATDAPRHYSDRLRYTLESLASYYLGEAEATEVGDASLPDTLRGAAAAASPPIACFRVRVGETCFRQLPGVVARVVKPLRRLFFQRHGRMATEAEVGQLVSACCPPSPPHSSSADALVGAEVVAGDGLLQTSGLAPRRASVVDGCPVQVLLADDADARAVVAESVWRRGRGTAWAAALRYTHPASCVVAAEPPPLWVLDVGSCYGPFAGQSLSRAPPHAAVPLRVTSMDLAPYQAEGDCGADADAVPAPRVWCADWLRIDFFEGAEAGTAEEGRIRFERRGAEGHVAATAVRLESYDAVFFCLLLSYMPTPRLRLLACLHAFLALKEGGLLVVVSTRTQGPRRRDWMAEWTACLATVGLQRVQQSIQEKIVGMSFVKVSPSAAVRQSVATAEGRAAWVDAMMASAAAAKGLRITADDAQDRADL</sequence>
<keyword evidence="3" id="KW-0949">S-adenosyl-L-methionine</keyword>
<dbReference type="EMBL" id="JAECZO010000133">
    <property type="protein sequence ID" value="KAK7198127.1"/>
    <property type="molecule type" value="Genomic_DNA"/>
</dbReference>
<keyword evidence="6" id="KW-1185">Reference proteome</keyword>
<feature type="compositionally biased region" description="Low complexity" evidence="4">
    <location>
        <begin position="64"/>
        <end position="82"/>
    </location>
</feature>
<feature type="region of interest" description="Disordered" evidence="4">
    <location>
        <begin position="23"/>
        <end position="45"/>
    </location>
</feature>
<keyword evidence="1 5" id="KW-0489">Methyltransferase</keyword>
<name>A0AAW0EXD4_9TRYP</name>
<dbReference type="PANTHER" id="PTHR21008:SF0">
    <property type="entry name" value="S-ADENOSYLMETHIONINE SENSOR UPSTREAM OF MTORC1"/>
    <property type="match status" value="1"/>
</dbReference>
<gene>
    <name evidence="5" type="ORF">NESM_000769100</name>
</gene>
<evidence type="ECO:0000256" key="1">
    <source>
        <dbReference type="ARBA" id="ARBA00022603"/>
    </source>
</evidence>
<dbReference type="InterPro" id="IPR021867">
    <property type="entry name" value="Bmt2/SAMTOR"/>
</dbReference>
<feature type="region of interest" description="Disordered" evidence="4">
    <location>
        <begin position="64"/>
        <end position="89"/>
    </location>
</feature>
<evidence type="ECO:0000313" key="5">
    <source>
        <dbReference type="EMBL" id="KAK7198127.1"/>
    </source>
</evidence>
<accession>A0AAW0EXD4</accession>
<dbReference type="Gene3D" id="3.40.50.150">
    <property type="entry name" value="Vaccinia Virus protein VP39"/>
    <property type="match status" value="1"/>
</dbReference>
<evidence type="ECO:0000256" key="2">
    <source>
        <dbReference type="ARBA" id="ARBA00022679"/>
    </source>
</evidence>
<keyword evidence="2" id="KW-0808">Transferase</keyword>
<dbReference type="GO" id="GO:0032259">
    <property type="term" value="P:methylation"/>
    <property type="evidence" value="ECO:0007669"/>
    <property type="project" value="UniProtKB-KW"/>
</dbReference>
<dbReference type="Proteomes" id="UP001430356">
    <property type="component" value="Unassembled WGS sequence"/>
</dbReference>